<sequence>MPASARGADSPGAVSLGVASPSAVGGAQMVSALRVFDEMRGRAWQDEFDLIGCRDIHVSDPDLSSRQPQIRRREPS</sequence>
<evidence type="ECO:0000313" key="3">
    <source>
        <dbReference type="Proteomes" id="UP000026960"/>
    </source>
</evidence>
<dbReference type="Proteomes" id="UP000026960">
    <property type="component" value="Chromosome 2"/>
</dbReference>
<accession>A0A0D3F2V2</accession>
<dbReference type="HOGENOM" id="CLU_2658389_0_0_1"/>
<protein>
    <submittedName>
        <fullName evidence="2">Uncharacterized protein</fullName>
    </submittedName>
</protein>
<organism evidence="2">
    <name type="scientific">Oryza barthii</name>
    <dbReference type="NCBI Taxonomy" id="65489"/>
    <lineage>
        <taxon>Eukaryota</taxon>
        <taxon>Viridiplantae</taxon>
        <taxon>Streptophyta</taxon>
        <taxon>Embryophyta</taxon>
        <taxon>Tracheophyta</taxon>
        <taxon>Spermatophyta</taxon>
        <taxon>Magnoliopsida</taxon>
        <taxon>Liliopsida</taxon>
        <taxon>Poales</taxon>
        <taxon>Poaceae</taxon>
        <taxon>BOP clade</taxon>
        <taxon>Oryzoideae</taxon>
        <taxon>Oryzeae</taxon>
        <taxon>Oryzinae</taxon>
        <taxon>Oryza</taxon>
    </lineage>
</organism>
<evidence type="ECO:0000256" key="1">
    <source>
        <dbReference type="SAM" id="MobiDB-lite"/>
    </source>
</evidence>
<dbReference type="EnsemblPlants" id="OBART02G09900.2">
    <property type="protein sequence ID" value="OBART02G09900.2"/>
    <property type="gene ID" value="OBART02G09900"/>
</dbReference>
<evidence type="ECO:0000313" key="2">
    <source>
        <dbReference type="EnsemblPlants" id="OBART02G09900.2"/>
    </source>
</evidence>
<feature type="region of interest" description="Disordered" evidence="1">
    <location>
        <begin position="57"/>
        <end position="76"/>
    </location>
</feature>
<feature type="region of interest" description="Disordered" evidence="1">
    <location>
        <begin position="1"/>
        <end position="21"/>
    </location>
</feature>
<reference evidence="2" key="2">
    <citation type="submission" date="2015-03" db="UniProtKB">
        <authorList>
            <consortium name="EnsemblPlants"/>
        </authorList>
    </citation>
    <scope>IDENTIFICATION</scope>
</reference>
<name>A0A0D3F2V2_9ORYZ</name>
<dbReference type="Gramene" id="OBART02G09900.2">
    <property type="protein sequence ID" value="OBART02G09900.2"/>
    <property type="gene ID" value="OBART02G09900"/>
</dbReference>
<dbReference type="AlphaFoldDB" id="A0A0D3F2V2"/>
<keyword evidence="3" id="KW-1185">Reference proteome</keyword>
<reference evidence="2" key="1">
    <citation type="journal article" date="2009" name="Rice">
        <title>De Novo Next Generation Sequencing of Plant Genomes.</title>
        <authorList>
            <person name="Rounsley S."/>
            <person name="Marri P.R."/>
            <person name="Yu Y."/>
            <person name="He R."/>
            <person name="Sisneros N."/>
            <person name="Goicoechea J.L."/>
            <person name="Lee S.J."/>
            <person name="Angelova A."/>
            <person name="Kudrna D."/>
            <person name="Luo M."/>
            <person name="Affourtit J."/>
            <person name="Desany B."/>
            <person name="Knight J."/>
            <person name="Niazi F."/>
            <person name="Egholm M."/>
            <person name="Wing R.A."/>
        </authorList>
    </citation>
    <scope>NUCLEOTIDE SEQUENCE [LARGE SCALE GENOMIC DNA]</scope>
    <source>
        <strain evidence="2">cv. IRGC 105608</strain>
    </source>
</reference>
<proteinExistence type="predicted"/>